<keyword evidence="5" id="KW-1185">Reference proteome</keyword>
<dbReference type="GO" id="GO:0030655">
    <property type="term" value="P:beta-lactam antibiotic catabolic process"/>
    <property type="evidence" value="ECO:0007669"/>
    <property type="project" value="InterPro"/>
</dbReference>
<keyword evidence="2" id="KW-0732">Signal</keyword>
<accession>A0A0K9XIQ2</accession>
<feature type="signal peptide" evidence="2">
    <location>
        <begin position="1"/>
        <end position="17"/>
    </location>
</feature>
<feature type="region of interest" description="Disordered" evidence="1">
    <location>
        <begin position="167"/>
        <end position="192"/>
    </location>
</feature>
<dbReference type="GO" id="GO:0008800">
    <property type="term" value="F:beta-lactamase activity"/>
    <property type="evidence" value="ECO:0007669"/>
    <property type="project" value="InterPro"/>
</dbReference>
<evidence type="ECO:0000313" key="5">
    <source>
        <dbReference type="Proteomes" id="UP000037288"/>
    </source>
</evidence>
<dbReference type="OrthoDB" id="9784149at2"/>
<dbReference type="PROSITE" id="PS51257">
    <property type="entry name" value="PROKAR_LIPOPROTEIN"/>
    <property type="match status" value="1"/>
</dbReference>
<organism evidence="4 5">
    <name type="scientific">Streptomyces caatingaensis</name>
    <dbReference type="NCBI Taxonomy" id="1678637"/>
    <lineage>
        <taxon>Bacteria</taxon>
        <taxon>Bacillati</taxon>
        <taxon>Actinomycetota</taxon>
        <taxon>Actinomycetes</taxon>
        <taxon>Kitasatosporales</taxon>
        <taxon>Streptomycetaceae</taxon>
        <taxon>Streptomyces</taxon>
    </lineage>
</organism>
<dbReference type="InterPro" id="IPR045155">
    <property type="entry name" value="Beta-lactam_cat"/>
</dbReference>
<comment type="caution">
    <text evidence="4">The sequence shown here is derived from an EMBL/GenBank/DDBJ whole genome shotgun (WGS) entry which is preliminary data.</text>
</comment>
<dbReference type="InterPro" id="IPR012338">
    <property type="entry name" value="Beta-lactam/transpept-like"/>
</dbReference>
<protein>
    <submittedName>
        <fullName evidence="4">Beta-lactamase</fullName>
    </submittedName>
</protein>
<reference evidence="5" key="1">
    <citation type="submission" date="2015-07" db="EMBL/GenBank/DDBJ databases">
        <title>Draft genome sequence of Streptomyces sp. CMAA 1322, a bacterium isolated from Caatinga biome, from dry forest semiarid of Brazil.</title>
        <authorList>
            <person name="Santos S.N."/>
            <person name="Gacesa R."/>
            <person name="Taketani R.G."/>
            <person name="Long P.F."/>
            <person name="Melo I.S."/>
        </authorList>
    </citation>
    <scope>NUCLEOTIDE SEQUENCE [LARGE SCALE GENOMIC DNA]</scope>
    <source>
        <strain evidence="5">CMAA 1322</strain>
    </source>
</reference>
<evidence type="ECO:0000259" key="3">
    <source>
        <dbReference type="Pfam" id="PF13354"/>
    </source>
</evidence>
<dbReference type="STRING" id="1678637.AC230_06875"/>
<dbReference type="SUPFAM" id="SSF56601">
    <property type="entry name" value="beta-lactamase/transpeptidase-like"/>
    <property type="match status" value="1"/>
</dbReference>
<dbReference type="Proteomes" id="UP000037288">
    <property type="component" value="Unassembled WGS sequence"/>
</dbReference>
<feature type="chain" id="PRO_5038632690" evidence="2">
    <location>
        <begin position="18"/>
        <end position="297"/>
    </location>
</feature>
<dbReference type="NCBIfam" id="NF033103">
    <property type="entry name" value="bla_class_A"/>
    <property type="match status" value="1"/>
</dbReference>
<dbReference type="EMBL" id="LFXA01000003">
    <property type="protein sequence ID" value="KNB53269.1"/>
    <property type="molecule type" value="Genomic_DNA"/>
</dbReference>
<dbReference type="Pfam" id="PF13354">
    <property type="entry name" value="Beta-lactamase2"/>
    <property type="match status" value="1"/>
</dbReference>
<evidence type="ECO:0000256" key="1">
    <source>
        <dbReference type="SAM" id="MobiDB-lite"/>
    </source>
</evidence>
<evidence type="ECO:0000256" key="2">
    <source>
        <dbReference type="SAM" id="SignalP"/>
    </source>
</evidence>
<dbReference type="Gene3D" id="3.40.710.10">
    <property type="entry name" value="DD-peptidase/beta-lactamase superfamily"/>
    <property type="match status" value="1"/>
</dbReference>
<dbReference type="PANTHER" id="PTHR35333:SF3">
    <property type="entry name" value="BETA-LACTAMASE-TYPE TRANSPEPTIDASE FOLD CONTAINING PROTEIN"/>
    <property type="match status" value="1"/>
</dbReference>
<name>A0A0K9XIQ2_9ACTN</name>
<sequence>MTTTTSRMVLFVAPLTAALLVSGCTGRGSGTGAEPSAPAPAAAPFRQLEQRFGARVGLYALDTGTGREVTYRADERFAHCSTFKALAAGALLHHASDAELDQVVTYRPEDLQKWAPIARKHVATGMKLREVAAAAAEYSDNTAANLLLDHLGGPAGLQKELRGIGDSTISTDRTEPGLSDAVPGDTRDTSTPRSIATDLRRYVLGSVLSDGRRQLLTDWLVHNTTGDRYIRAGVPAGWKVGDRTGNGGYGTRNDIAVAWPPGRSPVVIAVLSDRGEAGARSDDALIAEVTKAAVQAL</sequence>
<dbReference type="AlphaFoldDB" id="A0A0K9XIQ2"/>
<gene>
    <name evidence="4" type="ORF">AC230_06875</name>
</gene>
<dbReference type="PANTHER" id="PTHR35333">
    <property type="entry name" value="BETA-LACTAMASE"/>
    <property type="match status" value="1"/>
</dbReference>
<dbReference type="PRINTS" id="PR00118">
    <property type="entry name" value="BLACTAMASEA"/>
</dbReference>
<dbReference type="InterPro" id="IPR000871">
    <property type="entry name" value="Beta-lactam_class-A"/>
</dbReference>
<feature type="domain" description="Beta-lactamase class A catalytic" evidence="3">
    <location>
        <begin position="57"/>
        <end position="271"/>
    </location>
</feature>
<dbReference type="PATRIC" id="fig|1678637.3.peg.1496"/>
<proteinExistence type="predicted"/>
<dbReference type="GO" id="GO:0046677">
    <property type="term" value="P:response to antibiotic"/>
    <property type="evidence" value="ECO:0007669"/>
    <property type="project" value="InterPro"/>
</dbReference>
<dbReference type="RefSeq" id="WP_049715252.1">
    <property type="nucleotide sequence ID" value="NZ_LFXA01000003.1"/>
</dbReference>
<evidence type="ECO:0000313" key="4">
    <source>
        <dbReference type="EMBL" id="KNB53269.1"/>
    </source>
</evidence>